<keyword evidence="3" id="KW-1185">Reference proteome</keyword>
<feature type="compositionally biased region" description="Polar residues" evidence="1">
    <location>
        <begin position="78"/>
        <end position="87"/>
    </location>
</feature>
<feature type="region of interest" description="Disordered" evidence="1">
    <location>
        <begin position="59"/>
        <end position="87"/>
    </location>
</feature>
<reference evidence="2" key="1">
    <citation type="submission" date="2019-10" db="EMBL/GenBank/DDBJ databases">
        <authorList>
            <consortium name="DOE Joint Genome Institute"/>
            <person name="Kuo A."/>
            <person name="Miyauchi S."/>
            <person name="Kiss E."/>
            <person name="Drula E."/>
            <person name="Kohler A."/>
            <person name="Sanchez-Garcia M."/>
            <person name="Andreopoulos B."/>
            <person name="Barry K.W."/>
            <person name="Bonito G."/>
            <person name="Buee M."/>
            <person name="Carver A."/>
            <person name="Chen C."/>
            <person name="Cichocki N."/>
            <person name="Clum A."/>
            <person name="Culley D."/>
            <person name="Crous P.W."/>
            <person name="Fauchery L."/>
            <person name="Girlanda M."/>
            <person name="Hayes R."/>
            <person name="Keri Z."/>
            <person name="LaButti K."/>
            <person name="Lipzen A."/>
            <person name="Lombard V."/>
            <person name="Magnuson J."/>
            <person name="Maillard F."/>
            <person name="Morin E."/>
            <person name="Murat C."/>
            <person name="Nolan M."/>
            <person name="Ohm R."/>
            <person name="Pangilinan J."/>
            <person name="Pereira M."/>
            <person name="Perotto S."/>
            <person name="Peter M."/>
            <person name="Riley R."/>
            <person name="Sitrit Y."/>
            <person name="Stielow B."/>
            <person name="Szollosi G."/>
            <person name="Zifcakova L."/>
            <person name="Stursova M."/>
            <person name="Spatafora J.W."/>
            <person name="Tedersoo L."/>
            <person name="Vaario L.-M."/>
            <person name="Yamada A."/>
            <person name="Yan M."/>
            <person name="Wang P."/>
            <person name="Xu J."/>
            <person name="Bruns T."/>
            <person name="Baldrian P."/>
            <person name="Vilgalys R."/>
            <person name="Henrissat B."/>
            <person name="Grigoriev I.V."/>
            <person name="Hibbett D."/>
            <person name="Nagy L.G."/>
            <person name="Martin F.M."/>
        </authorList>
    </citation>
    <scope>NUCLEOTIDE SEQUENCE</scope>
    <source>
        <strain evidence="2">BED1</strain>
    </source>
</reference>
<evidence type="ECO:0000313" key="2">
    <source>
        <dbReference type="EMBL" id="KAF8415290.1"/>
    </source>
</evidence>
<dbReference type="AlphaFoldDB" id="A0AAD4G4Y7"/>
<accession>A0AAD4G4Y7</accession>
<organism evidence="2 3">
    <name type="scientific">Boletus edulis BED1</name>
    <dbReference type="NCBI Taxonomy" id="1328754"/>
    <lineage>
        <taxon>Eukaryota</taxon>
        <taxon>Fungi</taxon>
        <taxon>Dikarya</taxon>
        <taxon>Basidiomycota</taxon>
        <taxon>Agaricomycotina</taxon>
        <taxon>Agaricomycetes</taxon>
        <taxon>Agaricomycetidae</taxon>
        <taxon>Boletales</taxon>
        <taxon>Boletineae</taxon>
        <taxon>Boletaceae</taxon>
        <taxon>Boletoideae</taxon>
        <taxon>Boletus</taxon>
    </lineage>
</organism>
<comment type="caution">
    <text evidence="2">The sequence shown here is derived from an EMBL/GenBank/DDBJ whole genome shotgun (WGS) entry which is preliminary data.</text>
</comment>
<evidence type="ECO:0000256" key="1">
    <source>
        <dbReference type="SAM" id="MobiDB-lite"/>
    </source>
</evidence>
<evidence type="ECO:0000313" key="3">
    <source>
        <dbReference type="Proteomes" id="UP001194468"/>
    </source>
</evidence>
<gene>
    <name evidence="2" type="ORF">L210DRAFT_2731164</name>
</gene>
<sequence length="126" mass="14336">MGIADNKEVMVDIARLFKDDHELLAGFRMLLPEQSQAYFHELEDRTEISFYGSIASVPQTRNLNEHEQAEGELAPKTAPTQRPRSSMTLPVAQSEFHLHAFRHSARCNCSRRNNRSSLPPLFSTPI</sequence>
<reference evidence="2" key="2">
    <citation type="journal article" date="2020" name="Nat. Commun.">
        <title>Large-scale genome sequencing of mycorrhizal fungi provides insights into the early evolution of symbiotic traits.</title>
        <authorList>
            <person name="Miyauchi S."/>
            <person name="Kiss E."/>
            <person name="Kuo A."/>
            <person name="Drula E."/>
            <person name="Kohler A."/>
            <person name="Sanchez-Garcia M."/>
            <person name="Morin E."/>
            <person name="Andreopoulos B."/>
            <person name="Barry K.W."/>
            <person name="Bonito G."/>
            <person name="Buee M."/>
            <person name="Carver A."/>
            <person name="Chen C."/>
            <person name="Cichocki N."/>
            <person name="Clum A."/>
            <person name="Culley D."/>
            <person name="Crous P.W."/>
            <person name="Fauchery L."/>
            <person name="Girlanda M."/>
            <person name="Hayes R.D."/>
            <person name="Keri Z."/>
            <person name="LaButti K."/>
            <person name="Lipzen A."/>
            <person name="Lombard V."/>
            <person name="Magnuson J."/>
            <person name="Maillard F."/>
            <person name="Murat C."/>
            <person name="Nolan M."/>
            <person name="Ohm R.A."/>
            <person name="Pangilinan J."/>
            <person name="Pereira M.F."/>
            <person name="Perotto S."/>
            <person name="Peter M."/>
            <person name="Pfister S."/>
            <person name="Riley R."/>
            <person name="Sitrit Y."/>
            <person name="Stielow J.B."/>
            <person name="Szollosi G."/>
            <person name="Zifcakova L."/>
            <person name="Stursova M."/>
            <person name="Spatafora J.W."/>
            <person name="Tedersoo L."/>
            <person name="Vaario L.M."/>
            <person name="Yamada A."/>
            <person name="Yan M."/>
            <person name="Wang P."/>
            <person name="Xu J."/>
            <person name="Bruns T."/>
            <person name="Baldrian P."/>
            <person name="Vilgalys R."/>
            <person name="Dunand C."/>
            <person name="Henrissat B."/>
            <person name="Grigoriev I.V."/>
            <person name="Hibbett D."/>
            <person name="Nagy L.G."/>
            <person name="Martin F.M."/>
        </authorList>
    </citation>
    <scope>NUCLEOTIDE SEQUENCE</scope>
    <source>
        <strain evidence="2">BED1</strain>
    </source>
</reference>
<dbReference type="Proteomes" id="UP001194468">
    <property type="component" value="Unassembled WGS sequence"/>
</dbReference>
<name>A0AAD4G4Y7_BOLED</name>
<proteinExistence type="predicted"/>
<dbReference type="EMBL" id="WHUW01000346">
    <property type="protein sequence ID" value="KAF8415290.1"/>
    <property type="molecule type" value="Genomic_DNA"/>
</dbReference>
<protein>
    <submittedName>
        <fullName evidence="2">Uncharacterized protein</fullName>
    </submittedName>
</protein>